<sequence length="92" mass="10250">MKTLALMCLFVAVAVAVLPKKRGPNIHKVQNVRDIPKMKTLQRRDNAGDDINGNDADDLPEWLGVALDMYTLDGVDTVERVVDNQSWQKACV</sequence>
<evidence type="ECO:0000256" key="1">
    <source>
        <dbReference type="SAM" id="SignalP"/>
    </source>
</evidence>
<evidence type="ECO:0000313" key="2">
    <source>
        <dbReference type="EMBL" id="KAH3722075.1"/>
    </source>
</evidence>
<evidence type="ECO:0000313" key="3">
    <source>
        <dbReference type="Proteomes" id="UP000828390"/>
    </source>
</evidence>
<reference evidence="2" key="2">
    <citation type="submission" date="2020-11" db="EMBL/GenBank/DDBJ databases">
        <authorList>
            <person name="McCartney M.A."/>
            <person name="Auch B."/>
            <person name="Kono T."/>
            <person name="Mallez S."/>
            <person name="Becker A."/>
            <person name="Gohl D.M."/>
            <person name="Silverstein K.A.T."/>
            <person name="Koren S."/>
            <person name="Bechman K.B."/>
            <person name="Herman A."/>
            <person name="Abrahante J.E."/>
            <person name="Garbe J."/>
        </authorList>
    </citation>
    <scope>NUCLEOTIDE SEQUENCE</scope>
    <source>
        <strain evidence="2">Duluth1</strain>
        <tissue evidence="2">Whole animal</tissue>
    </source>
</reference>
<protein>
    <submittedName>
        <fullName evidence="2">Uncharacterized protein</fullName>
    </submittedName>
</protein>
<dbReference type="AlphaFoldDB" id="A0A9D4HJZ4"/>
<feature type="signal peptide" evidence="1">
    <location>
        <begin position="1"/>
        <end position="16"/>
    </location>
</feature>
<feature type="chain" id="PRO_5039307901" evidence="1">
    <location>
        <begin position="17"/>
        <end position="92"/>
    </location>
</feature>
<accession>A0A9D4HJZ4</accession>
<dbReference type="Proteomes" id="UP000828390">
    <property type="component" value="Unassembled WGS sequence"/>
</dbReference>
<dbReference type="EMBL" id="JAIWYP010000013">
    <property type="protein sequence ID" value="KAH3722075.1"/>
    <property type="molecule type" value="Genomic_DNA"/>
</dbReference>
<keyword evidence="3" id="KW-1185">Reference proteome</keyword>
<comment type="caution">
    <text evidence="2">The sequence shown here is derived from an EMBL/GenBank/DDBJ whole genome shotgun (WGS) entry which is preliminary data.</text>
</comment>
<proteinExistence type="predicted"/>
<name>A0A9D4HJZ4_DREPO</name>
<reference evidence="2" key="1">
    <citation type="journal article" date="2019" name="bioRxiv">
        <title>The Genome of the Zebra Mussel, Dreissena polymorpha: A Resource for Invasive Species Research.</title>
        <authorList>
            <person name="McCartney M.A."/>
            <person name="Auch B."/>
            <person name="Kono T."/>
            <person name="Mallez S."/>
            <person name="Zhang Y."/>
            <person name="Obille A."/>
            <person name="Becker A."/>
            <person name="Abrahante J.E."/>
            <person name="Garbe J."/>
            <person name="Badalamenti J.P."/>
            <person name="Herman A."/>
            <person name="Mangelson H."/>
            <person name="Liachko I."/>
            <person name="Sullivan S."/>
            <person name="Sone E.D."/>
            <person name="Koren S."/>
            <person name="Silverstein K.A.T."/>
            <person name="Beckman K.B."/>
            <person name="Gohl D.M."/>
        </authorList>
    </citation>
    <scope>NUCLEOTIDE SEQUENCE</scope>
    <source>
        <strain evidence="2">Duluth1</strain>
        <tissue evidence="2">Whole animal</tissue>
    </source>
</reference>
<keyword evidence="1" id="KW-0732">Signal</keyword>
<organism evidence="2 3">
    <name type="scientific">Dreissena polymorpha</name>
    <name type="common">Zebra mussel</name>
    <name type="synonym">Mytilus polymorpha</name>
    <dbReference type="NCBI Taxonomy" id="45954"/>
    <lineage>
        <taxon>Eukaryota</taxon>
        <taxon>Metazoa</taxon>
        <taxon>Spiralia</taxon>
        <taxon>Lophotrochozoa</taxon>
        <taxon>Mollusca</taxon>
        <taxon>Bivalvia</taxon>
        <taxon>Autobranchia</taxon>
        <taxon>Heteroconchia</taxon>
        <taxon>Euheterodonta</taxon>
        <taxon>Imparidentia</taxon>
        <taxon>Neoheterodontei</taxon>
        <taxon>Myida</taxon>
        <taxon>Dreissenoidea</taxon>
        <taxon>Dreissenidae</taxon>
        <taxon>Dreissena</taxon>
    </lineage>
</organism>
<gene>
    <name evidence="2" type="ORF">DPMN_065026</name>
</gene>